<dbReference type="SMART" id="SM01152">
    <property type="entry name" value="DUF167"/>
    <property type="match status" value="1"/>
</dbReference>
<dbReference type="PANTHER" id="PTHR13420:SF7">
    <property type="entry name" value="UPF0235 PROTEIN C15ORF40"/>
    <property type="match status" value="1"/>
</dbReference>
<sequence>MIPIHWSNETCTFDVHVTPKAKRASIGGMHDGALRVAVLQPADKGKANKAVAESIASTLGIAKSRVEIIRGHTSRRKTVSIHDVKRIDLQPLIDLG</sequence>
<dbReference type="Proteomes" id="UP000319143">
    <property type="component" value="Unassembled WGS sequence"/>
</dbReference>
<dbReference type="RefSeq" id="WP_146525954.1">
    <property type="nucleotide sequence ID" value="NZ_SJPV01000003.1"/>
</dbReference>
<evidence type="ECO:0000313" key="3">
    <source>
        <dbReference type="EMBL" id="TWU39245.1"/>
    </source>
</evidence>
<dbReference type="AlphaFoldDB" id="A0A5C6DSJ2"/>
<gene>
    <name evidence="3" type="ORF">Poly41_20670</name>
</gene>
<name>A0A5C6DSJ2_9BACT</name>
<accession>A0A5C6DSJ2</accession>
<dbReference type="GO" id="GO:0005737">
    <property type="term" value="C:cytoplasm"/>
    <property type="evidence" value="ECO:0007669"/>
    <property type="project" value="TreeGrafter"/>
</dbReference>
<dbReference type="PANTHER" id="PTHR13420">
    <property type="entry name" value="UPF0235 PROTEIN C15ORF40"/>
    <property type="match status" value="1"/>
</dbReference>
<reference evidence="3 4" key="1">
    <citation type="submission" date="2019-02" db="EMBL/GenBank/DDBJ databases">
        <title>Deep-cultivation of Planctomycetes and their phenomic and genomic characterization uncovers novel biology.</title>
        <authorList>
            <person name="Wiegand S."/>
            <person name="Jogler M."/>
            <person name="Boedeker C."/>
            <person name="Pinto D."/>
            <person name="Vollmers J."/>
            <person name="Rivas-Marin E."/>
            <person name="Kohn T."/>
            <person name="Peeters S.H."/>
            <person name="Heuer A."/>
            <person name="Rast P."/>
            <person name="Oberbeckmann S."/>
            <person name="Bunk B."/>
            <person name="Jeske O."/>
            <person name="Meyerdierks A."/>
            <person name="Storesund J.E."/>
            <person name="Kallscheuer N."/>
            <person name="Luecker S."/>
            <person name="Lage O.M."/>
            <person name="Pohl T."/>
            <person name="Merkel B.J."/>
            <person name="Hornburger P."/>
            <person name="Mueller R.-W."/>
            <person name="Bruemmer F."/>
            <person name="Labrenz M."/>
            <person name="Spormann A.M."/>
            <person name="Op Den Camp H."/>
            <person name="Overmann J."/>
            <person name="Amann R."/>
            <person name="Jetten M.S.M."/>
            <person name="Mascher T."/>
            <person name="Medema M.H."/>
            <person name="Devos D.P."/>
            <person name="Kaster A.-K."/>
            <person name="Ovreas L."/>
            <person name="Rohde M."/>
            <person name="Galperin M.Y."/>
            <person name="Jogler C."/>
        </authorList>
    </citation>
    <scope>NUCLEOTIDE SEQUENCE [LARGE SCALE GENOMIC DNA]</scope>
    <source>
        <strain evidence="3 4">Poly41</strain>
    </source>
</reference>
<dbReference type="Gene3D" id="3.30.1200.10">
    <property type="entry name" value="YggU-like"/>
    <property type="match status" value="1"/>
</dbReference>
<comment type="caution">
    <text evidence="3">The sequence shown here is derived from an EMBL/GenBank/DDBJ whole genome shotgun (WGS) entry which is preliminary data.</text>
</comment>
<dbReference type="Pfam" id="PF02594">
    <property type="entry name" value="DUF167"/>
    <property type="match status" value="1"/>
</dbReference>
<evidence type="ECO:0000256" key="1">
    <source>
        <dbReference type="ARBA" id="ARBA00010364"/>
    </source>
</evidence>
<evidence type="ECO:0000313" key="4">
    <source>
        <dbReference type="Proteomes" id="UP000319143"/>
    </source>
</evidence>
<dbReference type="EMBL" id="SJPV01000003">
    <property type="protein sequence ID" value="TWU39245.1"/>
    <property type="molecule type" value="Genomic_DNA"/>
</dbReference>
<organism evidence="3 4">
    <name type="scientific">Novipirellula artificiosorum</name>
    <dbReference type="NCBI Taxonomy" id="2528016"/>
    <lineage>
        <taxon>Bacteria</taxon>
        <taxon>Pseudomonadati</taxon>
        <taxon>Planctomycetota</taxon>
        <taxon>Planctomycetia</taxon>
        <taxon>Pirellulales</taxon>
        <taxon>Pirellulaceae</taxon>
        <taxon>Novipirellula</taxon>
    </lineage>
</organism>
<dbReference type="NCBIfam" id="TIGR00251">
    <property type="entry name" value="DUF167 family protein"/>
    <property type="match status" value="1"/>
</dbReference>
<dbReference type="InterPro" id="IPR036591">
    <property type="entry name" value="YggU-like_sf"/>
</dbReference>
<dbReference type="InterPro" id="IPR003746">
    <property type="entry name" value="DUF167"/>
</dbReference>
<evidence type="ECO:0000256" key="2">
    <source>
        <dbReference type="HAMAP-Rule" id="MF_00634"/>
    </source>
</evidence>
<dbReference type="SUPFAM" id="SSF69786">
    <property type="entry name" value="YggU-like"/>
    <property type="match status" value="1"/>
</dbReference>
<proteinExistence type="inferred from homology"/>
<dbReference type="OrthoDB" id="290224at2"/>
<protein>
    <recommendedName>
        <fullName evidence="2">UPF0235 protein Poly41_20670</fullName>
    </recommendedName>
</protein>
<comment type="similarity">
    <text evidence="1 2">Belongs to the UPF0235 family.</text>
</comment>
<keyword evidence="4" id="KW-1185">Reference proteome</keyword>
<dbReference type="HAMAP" id="MF_00634">
    <property type="entry name" value="UPF0235"/>
    <property type="match status" value="1"/>
</dbReference>